<keyword evidence="3 6" id="KW-0808">Transferase</keyword>
<dbReference type="EMBL" id="WBUI01000037">
    <property type="protein sequence ID" value="KAB2929088.1"/>
    <property type="molecule type" value="Genomic_DNA"/>
</dbReference>
<evidence type="ECO:0000313" key="7">
    <source>
        <dbReference type="EMBL" id="KAB2929088.1"/>
    </source>
</evidence>
<evidence type="ECO:0000256" key="6">
    <source>
        <dbReference type="RuleBase" id="RU004466"/>
    </source>
</evidence>
<dbReference type="InterPro" id="IPR033749">
    <property type="entry name" value="Polyprenyl_synt_CS"/>
</dbReference>
<evidence type="ECO:0000256" key="2">
    <source>
        <dbReference type="ARBA" id="ARBA00006706"/>
    </source>
</evidence>
<dbReference type="Gene3D" id="1.10.600.10">
    <property type="entry name" value="Farnesyl Diphosphate Synthase"/>
    <property type="match status" value="1"/>
</dbReference>
<dbReference type="SUPFAM" id="SSF48576">
    <property type="entry name" value="Terpenoid synthases"/>
    <property type="match status" value="1"/>
</dbReference>
<proteinExistence type="inferred from homology"/>
<accession>A0A833GXC7</accession>
<evidence type="ECO:0000256" key="5">
    <source>
        <dbReference type="ARBA" id="ARBA00022842"/>
    </source>
</evidence>
<dbReference type="PROSITE" id="PS00444">
    <property type="entry name" value="POLYPRENYL_SYNTHASE_2"/>
    <property type="match status" value="1"/>
</dbReference>
<evidence type="ECO:0000313" key="8">
    <source>
        <dbReference type="Proteomes" id="UP000460298"/>
    </source>
</evidence>
<dbReference type="PANTHER" id="PTHR12001">
    <property type="entry name" value="GERANYLGERANYL PYROPHOSPHATE SYNTHASE"/>
    <property type="match status" value="1"/>
</dbReference>
<organism evidence="7 8">
    <name type="scientific">Leptonema illini</name>
    <dbReference type="NCBI Taxonomy" id="183"/>
    <lineage>
        <taxon>Bacteria</taxon>
        <taxon>Pseudomonadati</taxon>
        <taxon>Spirochaetota</taxon>
        <taxon>Spirochaetia</taxon>
        <taxon>Leptospirales</taxon>
        <taxon>Leptospiraceae</taxon>
        <taxon>Leptonema</taxon>
    </lineage>
</organism>
<dbReference type="CDD" id="cd00685">
    <property type="entry name" value="Trans_IPPS_HT"/>
    <property type="match status" value="1"/>
</dbReference>
<dbReference type="InterPro" id="IPR000092">
    <property type="entry name" value="Polyprenyl_synt"/>
</dbReference>
<dbReference type="PANTHER" id="PTHR12001:SF69">
    <property type="entry name" value="ALL TRANS-POLYPRENYL-DIPHOSPHATE SYNTHASE PDSS1"/>
    <property type="match status" value="1"/>
</dbReference>
<evidence type="ECO:0000256" key="1">
    <source>
        <dbReference type="ARBA" id="ARBA00001946"/>
    </source>
</evidence>
<dbReference type="Proteomes" id="UP000460298">
    <property type="component" value="Unassembled WGS sequence"/>
</dbReference>
<dbReference type="Pfam" id="PF00348">
    <property type="entry name" value="polyprenyl_synt"/>
    <property type="match status" value="1"/>
</dbReference>
<protein>
    <submittedName>
        <fullName evidence="7">Polyprenyl synthetase family protein</fullName>
    </submittedName>
</protein>
<reference evidence="7 8" key="1">
    <citation type="submission" date="2019-10" db="EMBL/GenBank/DDBJ databases">
        <title>Extracellular Electron Transfer in a Candidatus Methanoperedens spp. Enrichment Culture.</title>
        <authorList>
            <person name="Berger S."/>
            <person name="Rangel Shaw D."/>
            <person name="Berben T."/>
            <person name="In 'T Zandt M."/>
            <person name="Frank J."/>
            <person name="Reimann J."/>
            <person name="Jetten M.S.M."/>
            <person name="Welte C.U."/>
        </authorList>
    </citation>
    <scope>NUCLEOTIDE SEQUENCE [LARGE SCALE GENOMIC DNA]</scope>
    <source>
        <strain evidence="7">SB12</strain>
    </source>
</reference>
<dbReference type="InterPro" id="IPR008949">
    <property type="entry name" value="Isoprenoid_synthase_dom_sf"/>
</dbReference>
<name>A0A833GXC7_9LEPT</name>
<dbReference type="AlphaFoldDB" id="A0A833GXC7"/>
<comment type="similarity">
    <text evidence="2 6">Belongs to the FPP/GGPP synthase family.</text>
</comment>
<evidence type="ECO:0000256" key="4">
    <source>
        <dbReference type="ARBA" id="ARBA00022723"/>
    </source>
</evidence>
<gene>
    <name evidence="7" type="ORF">F9K24_20870</name>
</gene>
<sequence length="350" mass="39578">MRRHKKRRDTEPALCNSAKSFFKPVKTFLDKTGRAAIIKKIDRRLGAIIGDDLPVFTDARKFVVKSGGKRIRPLTHYYFCQLLGYSGDEWLDVGAIGELIHAASLLHDDVIDLSDSRRGLPAFHVTEGNKRTILTGDFLLACGLDHLQSLPHGFQLLGVFTRVIKNLSVGEILQMEHETKFETDATIYERIVLGKTASLFGAMTEGAGILAGVDAAQRTRLRDFGLRMGRLFQVRDDYLDYFAAREKLGKEPFADFQRGLVTHPLIRLREELKAKDRKRLQSLWKNRDANEAVEEVSDLFTRAGLKRRLAIEIEEEIHALMNYVRAFPVSGVRDEILSTLSTLLVPVTQD</sequence>
<dbReference type="SFLD" id="SFLDS00005">
    <property type="entry name" value="Isoprenoid_Synthase_Type_I"/>
    <property type="match status" value="1"/>
</dbReference>
<keyword evidence="5" id="KW-0460">Magnesium</keyword>
<comment type="caution">
    <text evidence="7">The sequence shown here is derived from an EMBL/GenBank/DDBJ whole genome shotgun (WGS) entry which is preliminary data.</text>
</comment>
<dbReference type="GO" id="GO:0008299">
    <property type="term" value="P:isoprenoid biosynthetic process"/>
    <property type="evidence" value="ECO:0007669"/>
    <property type="project" value="InterPro"/>
</dbReference>
<keyword evidence="4" id="KW-0479">Metal-binding</keyword>
<dbReference type="OrthoDB" id="9805316at2"/>
<comment type="cofactor">
    <cofactor evidence="1">
        <name>Mg(2+)</name>
        <dbReference type="ChEBI" id="CHEBI:18420"/>
    </cofactor>
</comment>
<dbReference type="GO" id="GO:0046872">
    <property type="term" value="F:metal ion binding"/>
    <property type="evidence" value="ECO:0007669"/>
    <property type="project" value="UniProtKB-KW"/>
</dbReference>
<dbReference type="PROSITE" id="PS00723">
    <property type="entry name" value="POLYPRENYL_SYNTHASE_1"/>
    <property type="match status" value="1"/>
</dbReference>
<evidence type="ECO:0000256" key="3">
    <source>
        <dbReference type="ARBA" id="ARBA00022679"/>
    </source>
</evidence>
<dbReference type="GO" id="GO:0004659">
    <property type="term" value="F:prenyltransferase activity"/>
    <property type="evidence" value="ECO:0007669"/>
    <property type="project" value="InterPro"/>
</dbReference>